<dbReference type="GO" id="GO:0061617">
    <property type="term" value="C:MICOS complex"/>
    <property type="evidence" value="ECO:0007669"/>
    <property type="project" value="UniProtKB-UniRule"/>
</dbReference>
<evidence type="ECO:0000313" key="9">
    <source>
        <dbReference type="EMBL" id="GFQ89320.1"/>
    </source>
</evidence>
<sequence>MILSKIITCGTVAVAYSLSNSLKAKVLVDCHDCNMKRLPKARELPLYEKDEENFTVEYDEQSKLPLTSEISGLRVQVSGIASYINTFKEQAVHIYETGVAHSQSTYDYITSEENRIPRILAIFSGGLLGIIFARKGGYIKKAFYGSIGSGLVCTAFYPSESKEYFVNSFEFTKHHVSEALEKYGGYDTQKLAEKTNEKIEYVKNTLNIEDLSKTMKEWLEKNKETVSKTLSNVTGNNSVNKEKDSDKASN</sequence>
<keyword evidence="6" id="KW-0472">Membrane</keyword>
<comment type="caution">
    <text evidence="9">The sequence shown here is derived from an EMBL/GenBank/DDBJ whole genome shotgun (WGS) entry which is preliminary data.</text>
</comment>
<keyword evidence="4" id="KW-1133">Transmembrane helix</keyword>
<evidence type="ECO:0000256" key="5">
    <source>
        <dbReference type="ARBA" id="ARBA00023128"/>
    </source>
</evidence>
<protein>
    <recommendedName>
        <fullName evidence="7">MICOS complex subunit</fullName>
    </recommendedName>
</protein>
<comment type="subcellular location">
    <subcellularLocation>
        <location evidence="7">Mitochondrion inner membrane</location>
    </subcellularLocation>
    <subcellularLocation>
        <location evidence="1">Mitochondrion membrane</location>
    </subcellularLocation>
</comment>
<feature type="compositionally biased region" description="Basic and acidic residues" evidence="8">
    <location>
        <begin position="240"/>
        <end position="250"/>
    </location>
</feature>
<dbReference type="OrthoDB" id="5973346at2759"/>
<dbReference type="InterPro" id="IPR019166">
    <property type="entry name" value="MIC26/MIC27"/>
</dbReference>
<evidence type="ECO:0000256" key="4">
    <source>
        <dbReference type="ARBA" id="ARBA00022989"/>
    </source>
</evidence>
<dbReference type="EMBL" id="BMAO01003656">
    <property type="protein sequence ID" value="GFQ89320.1"/>
    <property type="molecule type" value="Genomic_DNA"/>
</dbReference>
<keyword evidence="5 7" id="KW-0496">Mitochondrion</keyword>
<evidence type="ECO:0000256" key="7">
    <source>
        <dbReference type="RuleBase" id="RU363021"/>
    </source>
</evidence>
<evidence type="ECO:0000256" key="3">
    <source>
        <dbReference type="ARBA" id="ARBA00022692"/>
    </source>
</evidence>
<dbReference type="Proteomes" id="UP000887116">
    <property type="component" value="Unassembled WGS sequence"/>
</dbReference>
<comment type="similarity">
    <text evidence="2">Belongs to the apolipoprotein O/MICOS complex subunit Mic27 family.</text>
</comment>
<reference evidence="9" key="1">
    <citation type="submission" date="2020-07" db="EMBL/GenBank/DDBJ databases">
        <title>Multicomponent nature underlies the extraordinary mechanical properties of spider dragline silk.</title>
        <authorList>
            <person name="Kono N."/>
            <person name="Nakamura H."/>
            <person name="Mori M."/>
            <person name="Yoshida Y."/>
            <person name="Ohtoshi R."/>
            <person name="Malay A.D."/>
            <person name="Moran D.A.P."/>
            <person name="Tomita M."/>
            <person name="Numata K."/>
            <person name="Arakawa K."/>
        </authorList>
    </citation>
    <scope>NUCLEOTIDE SEQUENCE</scope>
</reference>
<comment type="subunit">
    <text evidence="7">Component of the mitochondrial contact site and cristae organizing system (MICOS) complex.</text>
</comment>
<name>A0A8X6FTW1_TRICU</name>
<feature type="region of interest" description="Disordered" evidence="8">
    <location>
        <begin position="229"/>
        <end position="250"/>
    </location>
</feature>
<dbReference type="PANTHER" id="PTHR14564">
    <property type="entry name" value="MICOS COMPLEX SUBUNIT MIC26 / MIC27 FAMILY MEMBER"/>
    <property type="match status" value="1"/>
</dbReference>
<gene>
    <name evidence="9" type="primary">AVEN_28873_1</name>
    <name evidence="9" type="ORF">TNCT_363911</name>
</gene>
<organism evidence="9 10">
    <name type="scientific">Trichonephila clavata</name>
    <name type="common">Joro spider</name>
    <name type="synonym">Nephila clavata</name>
    <dbReference type="NCBI Taxonomy" id="2740835"/>
    <lineage>
        <taxon>Eukaryota</taxon>
        <taxon>Metazoa</taxon>
        <taxon>Ecdysozoa</taxon>
        <taxon>Arthropoda</taxon>
        <taxon>Chelicerata</taxon>
        <taxon>Arachnida</taxon>
        <taxon>Araneae</taxon>
        <taxon>Araneomorphae</taxon>
        <taxon>Entelegynae</taxon>
        <taxon>Araneoidea</taxon>
        <taxon>Nephilidae</taxon>
        <taxon>Trichonephila</taxon>
    </lineage>
</organism>
<evidence type="ECO:0000256" key="2">
    <source>
        <dbReference type="ARBA" id="ARBA00010904"/>
    </source>
</evidence>
<evidence type="ECO:0000256" key="8">
    <source>
        <dbReference type="SAM" id="MobiDB-lite"/>
    </source>
</evidence>
<dbReference type="GO" id="GO:0042407">
    <property type="term" value="P:cristae formation"/>
    <property type="evidence" value="ECO:0007669"/>
    <property type="project" value="InterPro"/>
</dbReference>
<feature type="compositionally biased region" description="Polar residues" evidence="8">
    <location>
        <begin position="229"/>
        <end position="239"/>
    </location>
</feature>
<evidence type="ECO:0000256" key="1">
    <source>
        <dbReference type="ARBA" id="ARBA00004325"/>
    </source>
</evidence>
<dbReference type="InterPro" id="IPR033182">
    <property type="entry name" value="MIC26/MIC27_animal"/>
</dbReference>
<dbReference type="Pfam" id="PF09769">
    <property type="entry name" value="ApoO"/>
    <property type="match status" value="1"/>
</dbReference>
<evidence type="ECO:0000313" key="10">
    <source>
        <dbReference type="Proteomes" id="UP000887116"/>
    </source>
</evidence>
<dbReference type="AlphaFoldDB" id="A0A8X6FTW1"/>
<evidence type="ECO:0000256" key="6">
    <source>
        <dbReference type="ARBA" id="ARBA00023136"/>
    </source>
</evidence>
<proteinExistence type="inferred from homology"/>
<comment type="function">
    <text evidence="7">Component of the MICOS complex, a large protein complex of the mitochondrial inner membrane that plays crucial roles in the maintenance of crista junctions, inner membrane architecture, and formation of contact sites to the outer membrane.</text>
</comment>
<keyword evidence="10" id="KW-1185">Reference proteome</keyword>
<keyword evidence="3" id="KW-0812">Transmembrane</keyword>
<keyword evidence="7" id="KW-0999">Mitochondrion inner membrane</keyword>
<accession>A0A8X6FTW1</accession>